<evidence type="ECO:0008006" key="3">
    <source>
        <dbReference type="Google" id="ProtNLM"/>
    </source>
</evidence>
<sequence length="148" mass="17015">MLIHDMPRPEVEEMLRHVGIGYLACSVEDKPYVVPLRFIHSNGYLYSLTSEGKKMELMRANRNVCVSFSDVHGSNNWRCLVISGHFEEIPKSLSKDSLYYHAHELLAAGANWWEPAYVKTILRGEERPLEPLYFRISVLETTGHQAQP</sequence>
<name>A0A7W8AL00_9HYPH</name>
<protein>
    <recommendedName>
        <fullName evidence="3">Pyridoxamine 5'-phosphate oxidase family protein</fullName>
    </recommendedName>
</protein>
<reference evidence="1 2" key="1">
    <citation type="submission" date="2020-08" db="EMBL/GenBank/DDBJ databases">
        <title>Genomic Encyclopedia of Type Strains, Phase IV (KMG-IV): sequencing the most valuable type-strain genomes for metagenomic binning, comparative biology and taxonomic classification.</title>
        <authorList>
            <person name="Goeker M."/>
        </authorList>
    </citation>
    <scope>NUCLEOTIDE SEQUENCE [LARGE SCALE GENOMIC DNA]</scope>
    <source>
        <strain evidence="1 2">DSM 25620</strain>
    </source>
</reference>
<dbReference type="AlphaFoldDB" id="A0A7W8AL00"/>
<accession>A0A7W8AL00</accession>
<dbReference type="RefSeq" id="WP_028233851.1">
    <property type="nucleotide sequence ID" value="NZ_JACHIL010000002.1"/>
</dbReference>
<dbReference type="SUPFAM" id="SSF50475">
    <property type="entry name" value="FMN-binding split barrel"/>
    <property type="match status" value="1"/>
</dbReference>
<keyword evidence="2" id="KW-1185">Reference proteome</keyword>
<dbReference type="InterPro" id="IPR012349">
    <property type="entry name" value="Split_barrel_FMN-bd"/>
</dbReference>
<dbReference type="Pfam" id="PF12900">
    <property type="entry name" value="Pyridox_ox_2"/>
    <property type="match status" value="1"/>
</dbReference>
<dbReference type="Gene3D" id="2.30.110.10">
    <property type="entry name" value="Electron Transport, Fmn-binding Protein, Chain A"/>
    <property type="match status" value="1"/>
</dbReference>
<dbReference type="InterPro" id="IPR024747">
    <property type="entry name" value="Pyridox_Oxase-rel"/>
</dbReference>
<comment type="caution">
    <text evidence="1">The sequence shown here is derived from an EMBL/GenBank/DDBJ whole genome shotgun (WGS) entry which is preliminary data.</text>
</comment>
<evidence type="ECO:0000313" key="1">
    <source>
        <dbReference type="EMBL" id="MBB5091013.1"/>
    </source>
</evidence>
<dbReference type="Proteomes" id="UP000531231">
    <property type="component" value="Unassembled WGS sequence"/>
</dbReference>
<proteinExistence type="predicted"/>
<organism evidence="1 2">
    <name type="scientific">Pseudochrobactrum saccharolyticum</name>
    <dbReference type="NCBI Taxonomy" id="354352"/>
    <lineage>
        <taxon>Bacteria</taxon>
        <taxon>Pseudomonadati</taxon>
        <taxon>Pseudomonadota</taxon>
        <taxon>Alphaproteobacteria</taxon>
        <taxon>Hyphomicrobiales</taxon>
        <taxon>Brucellaceae</taxon>
        <taxon>Pseudochrobactrum</taxon>
    </lineage>
</organism>
<gene>
    <name evidence="1" type="ORF">HNQ68_001537</name>
</gene>
<dbReference type="EMBL" id="JACHIL010000002">
    <property type="protein sequence ID" value="MBB5091013.1"/>
    <property type="molecule type" value="Genomic_DNA"/>
</dbReference>
<evidence type="ECO:0000313" key="2">
    <source>
        <dbReference type="Proteomes" id="UP000531231"/>
    </source>
</evidence>